<keyword evidence="2" id="KW-1185">Reference proteome</keyword>
<organism evidence="1 2">
    <name type="scientific">Proteiniborus ethanoligenes</name>
    <dbReference type="NCBI Taxonomy" id="415015"/>
    <lineage>
        <taxon>Bacteria</taxon>
        <taxon>Bacillati</taxon>
        <taxon>Bacillota</taxon>
        <taxon>Clostridia</taxon>
        <taxon>Eubacteriales</taxon>
        <taxon>Proteiniborus</taxon>
    </lineage>
</organism>
<proteinExistence type="predicted"/>
<dbReference type="AlphaFoldDB" id="A0A1H3NVB1"/>
<gene>
    <name evidence="1" type="ORF">SAMN05660462_01267</name>
</gene>
<evidence type="ECO:0000313" key="2">
    <source>
        <dbReference type="Proteomes" id="UP000198625"/>
    </source>
</evidence>
<accession>A0A1H3NVB1</accession>
<sequence length="356" mass="41888">MKAIIPFKLKLIPIKKLALINFEKDPDDVYRGLELQYLDGEPYGIGWRVIAYRYDNYVDVYDDYALNTIENEKFDVAENGLANYAKTEIREVRFEKNEYGAHICFSFKDMFNRNISVQIHENTRRHSKAMNLLAPIGAGSKKPTSFPLFFLYEFDFIRKHKTQISIDIDGNKRKVDNFPFPLTKELQWRYYTRYSMDCQMVELAKSEDRILTLVELDEDYSYTEGQTTYYFDNNKGEVSLKSIEVHDKKHKLEMHFDLPLPIQKKNDEKVKGKFFVTTDSTMGIMEGIYHWEQLNGTFIINLSLDKGWTSVPNSVITKMILGPKSIFCTWPKSYNYMQEIQKDSLRSKSEWINSLV</sequence>
<dbReference type="OrthoDB" id="4823114at2"/>
<reference evidence="1 2" key="1">
    <citation type="submission" date="2016-10" db="EMBL/GenBank/DDBJ databases">
        <authorList>
            <person name="de Groot N.N."/>
        </authorList>
    </citation>
    <scope>NUCLEOTIDE SEQUENCE [LARGE SCALE GENOMIC DNA]</scope>
    <source>
        <strain evidence="1 2">DSM 21650</strain>
    </source>
</reference>
<dbReference type="RefSeq" id="WP_091728746.1">
    <property type="nucleotide sequence ID" value="NZ_FNQE01000011.1"/>
</dbReference>
<evidence type="ECO:0000313" key="1">
    <source>
        <dbReference type="EMBL" id="SDY92613.1"/>
    </source>
</evidence>
<name>A0A1H3NVB1_9FIRM</name>
<dbReference type="EMBL" id="FNQE01000011">
    <property type="protein sequence ID" value="SDY92613.1"/>
    <property type="molecule type" value="Genomic_DNA"/>
</dbReference>
<protein>
    <submittedName>
        <fullName evidence="1">Uncharacterized protein</fullName>
    </submittedName>
</protein>
<dbReference type="Proteomes" id="UP000198625">
    <property type="component" value="Unassembled WGS sequence"/>
</dbReference>
<dbReference type="STRING" id="415015.SAMN05660462_01267"/>